<accession>I7GD89</accession>
<dbReference type="EMBL" id="AB173222">
    <property type="protein sequence ID" value="BAE90284.1"/>
    <property type="molecule type" value="mRNA"/>
</dbReference>
<sequence length="54" mass="5981">MWSLLLQGGQGWGCCYKPRGRPTSPASCPRAVEGCFTMCSRSVCPPRPLWQSYS</sequence>
<evidence type="ECO:0000313" key="1">
    <source>
        <dbReference type="EMBL" id="BAE90284.1"/>
    </source>
</evidence>
<name>I7GD89_MACFA</name>
<dbReference type="AlphaFoldDB" id="I7GD89"/>
<proteinExistence type="evidence at transcript level"/>
<organism evidence="1">
    <name type="scientific">Macaca fascicularis</name>
    <name type="common">Crab-eating macaque</name>
    <name type="synonym">Cynomolgus monkey</name>
    <dbReference type="NCBI Taxonomy" id="9541"/>
    <lineage>
        <taxon>Eukaryota</taxon>
        <taxon>Metazoa</taxon>
        <taxon>Chordata</taxon>
        <taxon>Craniata</taxon>
        <taxon>Vertebrata</taxon>
        <taxon>Euteleostomi</taxon>
        <taxon>Mammalia</taxon>
        <taxon>Eutheria</taxon>
        <taxon>Euarchontoglires</taxon>
        <taxon>Primates</taxon>
        <taxon>Haplorrhini</taxon>
        <taxon>Catarrhini</taxon>
        <taxon>Cercopithecidae</taxon>
        <taxon>Cercopithecinae</taxon>
        <taxon>Macaca</taxon>
    </lineage>
</organism>
<protein>
    <submittedName>
        <fullName evidence="1">Macaca fascicularis brain cDNA clone: QflA-21562, similar to human formin binding protein 2 (FNBP2), mRNA, RefSeq: XM_059095.9</fullName>
    </submittedName>
</protein>
<reference evidence="1" key="1">
    <citation type="journal article" date="2007" name="PLoS Biol.">
        <title>Rate of evolution in brain-expressed genes in humans and other primates.</title>
        <authorList>
            <person name="Wang H.-Y."/>
            <person name="Chien H.-C."/>
            <person name="Osada N."/>
            <person name="Hashimoto K."/>
            <person name="Sugano S."/>
            <person name="Gojobori T."/>
            <person name="Chou C.-K."/>
            <person name="Tsai S.-F."/>
            <person name="Wu C.-I."/>
            <person name="Shen C.-K.J."/>
        </authorList>
    </citation>
    <scope>NUCLEOTIDE SEQUENCE</scope>
</reference>